<dbReference type="InterPro" id="IPR006162">
    <property type="entry name" value="Ppantetheine_attach_site"/>
</dbReference>
<dbReference type="EMBL" id="JANBPT010000500">
    <property type="protein sequence ID" value="KAJ1918552.1"/>
    <property type="molecule type" value="Genomic_DNA"/>
</dbReference>
<keyword evidence="1" id="KW-0596">Phosphopantetheine</keyword>
<reference evidence="5" key="1">
    <citation type="submission" date="2022-07" db="EMBL/GenBank/DDBJ databases">
        <title>Phylogenomic reconstructions and comparative analyses of Kickxellomycotina fungi.</title>
        <authorList>
            <person name="Reynolds N.K."/>
            <person name="Stajich J.E."/>
            <person name="Barry K."/>
            <person name="Grigoriev I.V."/>
            <person name="Crous P."/>
            <person name="Smith M.E."/>
        </authorList>
    </citation>
    <scope>NUCLEOTIDE SEQUENCE</scope>
    <source>
        <strain evidence="5">RSA 861</strain>
    </source>
</reference>
<dbReference type="InterPro" id="IPR020845">
    <property type="entry name" value="AMP-binding_CS"/>
</dbReference>
<dbReference type="NCBIfam" id="TIGR01733">
    <property type="entry name" value="AA-adenyl-dom"/>
    <property type="match status" value="3"/>
</dbReference>
<dbReference type="GO" id="GO:0031177">
    <property type="term" value="F:phosphopantetheine binding"/>
    <property type="evidence" value="ECO:0007669"/>
    <property type="project" value="InterPro"/>
</dbReference>
<dbReference type="SUPFAM" id="SSF56801">
    <property type="entry name" value="Acetyl-CoA synthetase-like"/>
    <property type="match status" value="5"/>
</dbReference>
<dbReference type="PROSITE" id="PS50075">
    <property type="entry name" value="CARRIER"/>
    <property type="match status" value="3"/>
</dbReference>
<dbReference type="GO" id="GO:0044550">
    <property type="term" value="P:secondary metabolite biosynthetic process"/>
    <property type="evidence" value="ECO:0007669"/>
    <property type="project" value="TreeGrafter"/>
</dbReference>
<evidence type="ECO:0000256" key="1">
    <source>
        <dbReference type="ARBA" id="ARBA00022450"/>
    </source>
</evidence>
<dbReference type="PANTHER" id="PTHR45527:SF1">
    <property type="entry name" value="FATTY ACID SYNTHASE"/>
    <property type="match status" value="1"/>
</dbReference>
<dbReference type="Gene3D" id="1.10.1200.10">
    <property type="entry name" value="ACP-like"/>
    <property type="match status" value="3"/>
</dbReference>
<dbReference type="CDD" id="cd19542">
    <property type="entry name" value="CT_NRPS-like"/>
    <property type="match status" value="2"/>
</dbReference>
<dbReference type="InterPro" id="IPR000873">
    <property type="entry name" value="AMP-dep_synth/lig_dom"/>
</dbReference>
<organism evidence="5 6">
    <name type="scientific">Tieghemiomyces parasiticus</name>
    <dbReference type="NCBI Taxonomy" id="78921"/>
    <lineage>
        <taxon>Eukaryota</taxon>
        <taxon>Fungi</taxon>
        <taxon>Fungi incertae sedis</taxon>
        <taxon>Zoopagomycota</taxon>
        <taxon>Kickxellomycotina</taxon>
        <taxon>Dimargaritomycetes</taxon>
        <taxon>Dimargaritales</taxon>
        <taxon>Dimargaritaceae</taxon>
        <taxon>Tieghemiomyces</taxon>
    </lineage>
</organism>
<evidence type="ECO:0000256" key="3">
    <source>
        <dbReference type="ARBA" id="ARBA00022598"/>
    </source>
</evidence>
<comment type="caution">
    <text evidence="5">The sequence shown here is derived from an EMBL/GenBank/DDBJ whole genome shotgun (WGS) entry which is preliminary data.</text>
</comment>
<dbReference type="InterPro" id="IPR020806">
    <property type="entry name" value="PKS_PP-bd"/>
</dbReference>
<feature type="non-terminal residue" evidence="5">
    <location>
        <position position="1"/>
    </location>
</feature>
<evidence type="ECO:0000256" key="2">
    <source>
        <dbReference type="ARBA" id="ARBA00022553"/>
    </source>
</evidence>
<dbReference type="Pfam" id="PF00550">
    <property type="entry name" value="PP-binding"/>
    <property type="match status" value="3"/>
</dbReference>
<dbReference type="InterPro" id="IPR010071">
    <property type="entry name" value="AA_adenyl_dom"/>
</dbReference>
<dbReference type="PANTHER" id="PTHR45527">
    <property type="entry name" value="NONRIBOSOMAL PEPTIDE SYNTHETASE"/>
    <property type="match status" value="1"/>
</dbReference>
<gene>
    <name evidence="5" type="ORF">IWQ60_007464</name>
</gene>
<proteinExistence type="predicted"/>
<dbReference type="GO" id="GO:0043041">
    <property type="term" value="P:amino acid activation for nonribosomal peptide biosynthetic process"/>
    <property type="evidence" value="ECO:0007669"/>
    <property type="project" value="TreeGrafter"/>
</dbReference>
<accession>A0A9W8A295</accession>
<dbReference type="Proteomes" id="UP001150569">
    <property type="component" value="Unassembled WGS sequence"/>
</dbReference>
<dbReference type="InterPro" id="IPR025110">
    <property type="entry name" value="AMP-bd_C"/>
</dbReference>
<dbReference type="PROSITE" id="PS00455">
    <property type="entry name" value="AMP_BINDING"/>
    <property type="match status" value="4"/>
</dbReference>
<feature type="domain" description="Carrier" evidence="4">
    <location>
        <begin position="725"/>
        <end position="801"/>
    </location>
</feature>
<evidence type="ECO:0000313" key="6">
    <source>
        <dbReference type="Proteomes" id="UP001150569"/>
    </source>
</evidence>
<dbReference type="InterPro" id="IPR023213">
    <property type="entry name" value="CAT-like_dom_sf"/>
</dbReference>
<keyword evidence="3" id="KW-0436">Ligase</keyword>
<feature type="domain" description="Carrier" evidence="4">
    <location>
        <begin position="3868"/>
        <end position="3941"/>
    </location>
</feature>
<dbReference type="InterPro" id="IPR001242">
    <property type="entry name" value="Condensation_dom"/>
</dbReference>
<dbReference type="SUPFAM" id="SSF52777">
    <property type="entry name" value="CoA-dependent acyltransferases"/>
    <property type="match status" value="11"/>
</dbReference>
<feature type="domain" description="Carrier" evidence="4">
    <location>
        <begin position="2818"/>
        <end position="2894"/>
    </location>
</feature>
<evidence type="ECO:0000259" key="4">
    <source>
        <dbReference type="PROSITE" id="PS50075"/>
    </source>
</evidence>
<dbReference type="SMART" id="SM00823">
    <property type="entry name" value="PKS_PP"/>
    <property type="match status" value="3"/>
</dbReference>
<dbReference type="InterPro" id="IPR045851">
    <property type="entry name" value="AMP-bd_C_sf"/>
</dbReference>
<protein>
    <recommendedName>
        <fullName evidence="4">Carrier domain-containing protein</fullName>
    </recommendedName>
</protein>
<dbReference type="Gene3D" id="3.30.559.30">
    <property type="entry name" value="Nonribosomal peptide synthetase, condensation domain"/>
    <property type="match status" value="5"/>
</dbReference>
<dbReference type="InterPro" id="IPR036736">
    <property type="entry name" value="ACP-like_sf"/>
</dbReference>
<dbReference type="GO" id="GO:0016874">
    <property type="term" value="F:ligase activity"/>
    <property type="evidence" value="ECO:0007669"/>
    <property type="project" value="UniProtKB-KW"/>
</dbReference>
<dbReference type="CDD" id="cd05930">
    <property type="entry name" value="A_NRPS"/>
    <property type="match status" value="4"/>
</dbReference>
<sequence length="5555" mass="610969">MLAISANSATMKGTIVLPLVKPAQSDCSYGVVSLASSLSFSAQTPSLYQIAWGILLGRYTGSFDVTLAMRRGQFREWPLSTDLVQQIIIQDLDVSPTRTVAEVISDLKAKPTALGDTSPITLNSLLFVNCSDDQPDATQSTDFFIQLADSANASLVTACQVTSEAVTVSLVFAKATMSKDAALEIGQQLCVMVHDLTDASFDSHTLSTRAVGGVKWVDESERQRLLQFAGTVSHPQAVRIPVHHLATEWAIKTPSGIALDHEGRTVTYSEFDRLTSALARILVRDYEARPEMRIALFQPKSIEFVVSLFAVLKAGAAYVPIDPEYPKERVRYIVEDSAATLILATSKTQALLGNLACPVLRVDDRVLSSSTLDGVGVPSAAHRSQPTDLAYIVYTSGTTGQPKGVMIEHGNLANLATDPTYADDYGPQKRDLLVLSLGFDGILWGLMKALCSGGTAVIPGADMLGDLQSVHSAIVTPSFAARLTPGQFPRLAFLVFGGERLTPDLHEKWRGHCKLVNAYGPTEATVASNALALDDANYVSVGIPTANALCYIVDEDLRLVPVGAPGQLLIGGLGVARGYCNRPDLTAQKFIANPFGPGRVYLTGDKARWLSNGHVDLLGRLDNQIKLRGFRIELEEVETAAASFPSVQLAVAAVQRDRLVLAVEPEAIDTKALQDHLGARLAKYMVPDFVVAVAHLPLTANGKVDRKALPEVAVPIPGTALPAPHDLTDLELRVREAWAQVLQLPADRIGVTDDFFRIGGDSISAILLVSKCQQLGYRATVPLIYECRQLRSLTARLTSLVTAASRTNQCQVQGAVELTPIQRWFFSLPFHNPHHFNQSFTLRVGPSVTLRQISQALVQLANHHDILRARYHQDNGGVWAQSIPAAEASAGDIAITEATVTEIEYADLILKVQSSLNLTDGPIMAGCLIHLSGKPNYARLFWTIHHALVDLVSWRVLIEDLQTLLDGGVLPSKTLSFQTWCGQLDDYARTLTADTWPAQYMEVDNRQLLPPPEVPDKANTAARLSISYEFDHDFTARLLLQLASQWRVTPRDILLATFSRAYCQALGATQVSFAMEGHGREPWSDDLDVSRTVGWFTALYPLVLDVPAESSVLATLHHTKEALQQIPDRGFPYSLLRHMPGADPAERAKLLHKTPQYLDVQFNYFGRFGSSGAADGGKEAVSIEWDTCFGLYDFMPGDHVVFDLNPMPLVNQDRLRLVMEYNPRVYNIKLAEEIMVFWQASLEQLANLETHRDIMAKPLWTRFDAPLLHPTAEEFSALLAHLANNGIPGDAIEDIIPCTPMQGGLLSTGVGDTTSYTIQNAVLLGGNIDVDLLLQAWESILSRYGILRTVFVFTASAHANGFAQVILSAPSSQWEVHSQPLGSIPDYFVQNRARGFDPHLPMVRAEVFPTDRADQTLLTITIHHALIDGWSLPLLLQELCECYTSADGPRSAGVSQFTQVVKHIVGQDSAEAQAFWTTYLDQAQPSPAPLVGLDLHGRPGRGTHHGTVALSKAELVHAAQRYGVNLSILLKAAYALVLSKYLGQSDVTFGFVLSGRNLDIPDMHRLIGPCLNTVPLRFRLADQLVAEWLATAQQDATRMIPHEHTGLTLIHGWCHTNHDQPLFSTLVGFENFPMPATSNGPIELLEVTTHESVEYPLAVDFIDGPLHLSVTVNYCQALYSVADVTEVAMSIDQALYHLVRADSTVTVEQLAREFGKPQARLPNIEAIPNHEDDRKVMLGGVGLHLAALDRFLTQRGVPDPFSVLGSQGRLVTFTSERLTALAVPRQAVTASNLPAELHPTTYVSTRDFPHVKDYGQAAHCLSNFVEAYFHVTAHKAADVNPPGVAFWLSVVCRELVLSLATVSYYDITTIDIWAFLYQQPSLLHRLRVLVQQKYGGGLTWEQVLDCSTLQSLTRTIESAIEHTSVDRALVIPVPTVLPIEAPLAPLTAYQGKIWLACQLAGDESAFYHELVASVPYYTTLKAAQRATDSLIRQLPELRTVIRVTDRGVFLVKQPTMAIIIRETTAGLTLDQPTPIFDLSSGPLVQITMAPGLESGSGQVIIRVHQIIGPHILVEEACQAFIGAIRTAATGTIDLLRAPRPLNQSGEPDLAQAVRYWQELCAGQSGDLQLWGGRCLHRPLLPNFQSDIFVTSISKTLSATVEWFAQMYDIPVSFLLPTCDARLTLVDLCRTLTSQLAQSSKYLIDPTGSGREAPSPHGAPSLWSPLKVSVTVTRGYSALLPELNGADGLIRFWQHTALDHELDFCVRGQGQGSVLGVRFARELFDTVTISRLSTNLLRYAHTAMFKESALSLAPLVSVAEERVLLNQFGRNHDAYDPWDPTSASVITMFQDRVALHPETVALETHAQIETYASACRKATTLARALLARGVQPQNRVAVIVDSCPATVLVNLALWLINAVYVPVHVALPFERQQYMIDAAACNLVLNMTTEAISEGYVDGLALLTTDLPTPTEPLPYRYEPSGLAYIVFTSGTTGQPKPVAVRHGNFGNLINAKAATAYVVVPGRLLQCLSPGFDAFNFIAMSALCLGATLVFADGDLPAALKTVDAVSTVPSVLAGLDPDNYPRLQRVLTGAEALPPNIVERWSARCQLYNGYGPSETTVITHCHRLLPGQPISIGRPLPNIVCFIVDACDQLVPIGGVGEICLGGAGVSAGYFRRPALTSAKFVRLPFSDGTVYRTGDLGRWLPNGEVECLGRTDDQVKVRGFRIELQEVEAALLAYTSVTQAAVIISDNQLYAFVSPDNWPLADLKARLEHRLPSYMVPRDLFALPRLPLTANGKVDKRGLGEWLKANPSSTVVSTVPQTEAQAKLLQAVAEILNLPEDTVDLSLPFFQLGGDSISAIRLCALLESRGFKLSVPTLLKAPGLAELADEVFGSPTNLTNPLATPYVPYSTLKLAADALGNLTARVASDLGVERDQIRDVLPVSSLQLGFLVNTLKDPSAYMVQMVYELRGILDVDRFRRAWEQVGANHVSLRTKFIVANEFSDHPFLQVVLDSFDYAWSVDDWSGESLADREKAYLDMDRQCGFEFNAPLVRLALMRESGTGHIFFLTFHHAILDARSVEILLNETQMLYGGQVPTPKPQFHEFMAHVANRDQTLEENFWRTKLLGAQSETSIRFPLDSDAGAQSVYYTATRTLSPELGHVRQYCRDQSISINVLLRAVWAMTLARYTSQTSEVTFGTTVTGRSIPVVDANDMVGMCINTLPFRLTFNVDLTIADLVRQVGRESVALMDHEQSSLIDIKRWAEIPTEATLFDSVLLYQASREASAPAGSALAYRARMGQNFMEYGYTAYFVEENNHFEMGLSVKSNVCNETYATHMIDFIEHCLAAIVTGTASRVADVLTLPAHEQAVIQRWATGTSESYTQKAWLAHQLFTQNLSTRPDAIALETLTKTYTYAATYDQARAIAAGLYTEGFRTGDIAVLLFTRSAEFVFSYLAVLMLGGVCVPMDAYNAAGRLRDQYEVLNRPWVVTRTIHAEIATAGLGAASSRVILADNVELVEFTPETTRVCSDVAYVAFTSGSTGKPKGIQIRHDSLVNIVVGWCERAGLTPACRCAQSTNMTFDPSLLEIFGTFHAGGTLVIQDGELLAVLPRVNTFITVPSILTALDPADYPGISCLATVGENLPYNVAQSWCQGRDFHNIYGPTEVTIISHSALMAPDVLVHIGTTFPNVQCYVVDDNLRPVPIGVPGEVCVAGIGVAVGYWQQPELTDKLFVDNPFGPGKLYHTGDLGCWLADGTVRIFGRRDYQVKFRGFRIELSEIETVLQSFPDVTHAVALVKDKRLVVYVTPTSVDEDGLDQHIRSRLPSYMVPEITIRLDSIPMTAVGKADRKALQALPIAPAARAENTACDLPPAFAPIQRAIQEALSLPPEEVRPSATFFQLGGDSILAIRLASLLQRQGLNITVAQVFAAKSILDLALTAPAELTSEPVDYEPFSLLSLDNEQPDNPLHPKVLGDYGLTIEDIQDLLPVSSLQLGFILSTLKDPSAYMVQMVHEVRGPLDVDRLRRSWERVGEAHEILRARIVPIGQDPDQPFVQLILNRFDFEWSYHPDAPTGDLDNQVQEYLSVDRRRGFDFAGPLVRLALHQIDAERHYLYFTFHHALLDAWSIHIVLAETLEHYHGISPSPRTQYHNFMAHMTTLDRSIEAQFWKQNLADIPSPNKFQFPVNHADPKESVDKVPYLFEPTLVDLQLYCQGIGVTINSLLRAVWALTLARYQNQPGEVTLGVLMSGRSAPIPGIDGLVGMCINTLPFRVSLDTTEGLDHFVQRIHTASGVLMAHEQSSLVDIKRWAGLPADSSLFDSLLIYDSYEEYQPATTALEIDYHPRGGYNATEYPFTVNFTDRGDRLGLELQFLTRTCDRTYADLMCQFMAHCLTSAVRSTATCVRDVMRLPEPERAVVERWAAGTSVDFPQRHWLASELFTQNLTTCPDSIALESSDGQWTYRETHERACAIASSLCSQGFQPGDRVALLFHRCPEFIFSYIAVILIGGTCVPMDVSNSADRLRFQYELLERPWLLTVSSHAELGREGLAADNAQIIFVDQVSPNFIGLPTQSIRSNSNLAYIAFTSGTTGRPKGIQVRHESLINFVVSWCDRMSLPTGCRFLQTLNISFDGCLIEIFATFHRGGTLVLQDSDILDTLKRVDTCLLVPSMLTALDPSDYPNLRLLVAAGEPLAYNVANRWRQHMRVLNAYGPTEVTIVSHCAQIELGQIISVGPTLDNVKCYILDAAMQPTPIGVPGEIYIGGIGVSNGYVGQPELTCEVFLPNPFGAGTVYRSGDRGCWLPDGQVLIHGRRDHQIKLRGLRIELGELEAACLTFIGVTNAVALVKDGTLALYASPSGLDSAKLRHHISARLPPYMVPSHLMILDQLPLTSVGKVDRKALQQIPLPLHFTDSDMGADQTLPMTFGRVFAANTLFDLATVIETDADSTVTDLTPYRPYSLLSEVSDGNTTVVQATIKAANVEADFVQDIMPVSSLQFGFLFNTLRDSSAYMVQSIYEIRGNLDIERLRQSWEHVILRHEILRAKFVTADSFSDYAFLQCIMKTPNLDWSYTISNDDSPEEVESKYLKEDRQCGFKLDGSMLRLAVIRLSGASHLMCFTFHHALLDAWSTNIVLGEVLEHYHGIEPRPRTQFHDFIACAVQGSPEEEATFWHAYLSDVRLDGPLKFPVPPSDKDSNVNFVHHTFNIDLPRIQSFCVETGVTINSLLRALWALTLSRYTGHTDEVTFGVLMSGRNLSVPGIDGMVGMCINTLPFRARIPKDRDLLTFIQQVHQSSGVLTAHEQGSLVDIKRWAQIPVDATLFDSLVIFDNYEEYQANVAKPEITLVPRTGFNDSEYAYTVHFGIDGDQLGVEVMYQTRCCGADNARLLCHFMDHCLNLLVSGRASHMDHLVALPPAERQLIDGWSAGSTVAFAHQDWLTPQLFTQNLSTRPDAVAVETATATFSYAEVYNRACTIAIVLQAHGIQPGDRVALVFTRCPEFVFSYLAVLFLGGVCVPIDAGNAPDRIAYMLDLLDDPLVTTTTQHESLVATLGSNRQVLYTDY</sequence>
<dbReference type="Pfam" id="PF00501">
    <property type="entry name" value="AMP-binding"/>
    <property type="match status" value="5"/>
</dbReference>
<dbReference type="PROSITE" id="PS00012">
    <property type="entry name" value="PHOSPHOPANTETHEINE"/>
    <property type="match status" value="2"/>
</dbReference>
<dbReference type="InterPro" id="IPR042099">
    <property type="entry name" value="ANL_N_sf"/>
</dbReference>
<dbReference type="InterPro" id="IPR009081">
    <property type="entry name" value="PP-bd_ACP"/>
</dbReference>
<dbReference type="GO" id="GO:0005737">
    <property type="term" value="C:cytoplasm"/>
    <property type="evidence" value="ECO:0007669"/>
    <property type="project" value="TreeGrafter"/>
</dbReference>
<dbReference type="NCBIfam" id="NF003417">
    <property type="entry name" value="PRK04813.1"/>
    <property type="match status" value="5"/>
</dbReference>
<keyword evidence="6" id="KW-1185">Reference proteome</keyword>
<dbReference type="Gene3D" id="3.40.50.12780">
    <property type="entry name" value="N-terminal domain of ligase-like"/>
    <property type="match status" value="5"/>
</dbReference>
<evidence type="ECO:0000313" key="5">
    <source>
        <dbReference type="EMBL" id="KAJ1918552.1"/>
    </source>
</evidence>
<keyword evidence="2" id="KW-0597">Phosphoprotein</keyword>
<dbReference type="SUPFAM" id="SSF47336">
    <property type="entry name" value="ACP-like"/>
    <property type="match status" value="3"/>
</dbReference>
<dbReference type="Pfam" id="PF00668">
    <property type="entry name" value="Condensation"/>
    <property type="match status" value="5"/>
</dbReference>
<dbReference type="Gene3D" id="3.30.300.30">
    <property type="match status" value="4"/>
</dbReference>
<dbReference type="Pfam" id="PF13193">
    <property type="entry name" value="AMP-binding_C"/>
    <property type="match status" value="3"/>
</dbReference>
<dbReference type="FunFam" id="3.40.50.980:FF:000001">
    <property type="entry name" value="Non-ribosomal peptide synthetase"/>
    <property type="match status" value="1"/>
</dbReference>
<dbReference type="Gene3D" id="3.30.559.10">
    <property type="entry name" value="Chloramphenicol acetyltransferase-like domain"/>
    <property type="match status" value="6"/>
</dbReference>
<dbReference type="OrthoDB" id="408177at2759"/>
<name>A0A9W8A295_9FUNG</name>